<feature type="transmembrane region" description="Helical" evidence="2">
    <location>
        <begin position="114"/>
        <end position="134"/>
    </location>
</feature>
<dbReference type="OrthoDB" id="9764596at2"/>
<dbReference type="Proteomes" id="UP000243650">
    <property type="component" value="Unassembled WGS sequence"/>
</dbReference>
<dbReference type="InterPro" id="IPR039672">
    <property type="entry name" value="MFS_2"/>
</dbReference>
<gene>
    <name evidence="3" type="ORF">C6I21_03900</name>
</gene>
<evidence type="ECO:0000313" key="4">
    <source>
        <dbReference type="Proteomes" id="UP000243650"/>
    </source>
</evidence>
<organism evidence="3 4">
    <name type="scientific">Alkalicoccus urumqiensis</name>
    <name type="common">Bacillus urumqiensis</name>
    <dbReference type="NCBI Taxonomy" id="1548213"/>
    <lineage>
        <taxon>Bacteria</taxon>
        <taxon>Bacillati</taxon>
        <taxon>Bacillota</taxon>
        <taxon>Bacilli</taxon>
        <taxon>Bacillales</taxon>
        <taxon>Bacillaceae</taxon>
        <taxon>Alkalicoccus</taxon>
    </lineage>
</organism>
<dbReference type="PANTHER" id="PTHR11328:SF24">
    <property type="entry name" value="MAJOR FACILITATOR SUPERFAMILY (MFS) PROFILE DOMAIN-CONTAINING PROTEIN"/>
    <property type="match status" value="1"/>
</dbReference>
<name>A0A2P6MJP3_ALKUR</name>
<protein>
    <submittedName>
        <fullName evidence="3">Glucuronide permease</fullName>
    </submittedName>
</protein>
<feature type="transmembrane region" description="Helical" evidence="2">
    <location>
        <begin position="186"/>
        <end position="213"/>
    </location>
</feature>
<keyword evidence="2" id="KW-1133">Transmembrane helix</keyword>
<dbReference type="Pfam" id="PF13347">
    <property type="entry name" value="MFS_2"/>
    <property type="match status" value="1"/>
</dbReference>
<feature type="transmembrane region" description="Helical" evidence="2">
    <location>
        <begin position="314"/>
        <end position="334"/>
    </location>
</feature>
<feature type="transmembrane region" description="Helical" evidence="2">
    <location>
        <begin position="403"/>
        <end position="421"/>
    </location>
</feature>
<proteinExistence type="predicted"/>
<reference evidence="3 4" key="1">
    <citation type="submission" date="2018-03" db="EMBL/GenBank/DDBJ databases">
        <title>Bacillus urumqiensis sp. nov., a moderately haloalkaliphilic bacterium isolated from a salt lake.</title>
        <authorList>
            <person name="Zhao B."/>
            <person name="Liao Z."/>
        </authorList>
    </citation>
    <scope>NUCLEOTIDE SEQUENCE [LARGE SCALE GENOMIC DNA]</scope>
    <source>
        <strain evidence="3 4">BZ-SZ-XJ18</strain>
    </source>
</reference>
<feature type="transmembrane region" description="Helical" evidence="2">
    <location>
        <begin position="436"/>
        <end position="459"/>
    </location>
</feature>
<keyword evidence="2" id="KW-0472">Membrane</keyword>
<feature type="transmembrane region" description="Helical" evidence="2">
    <location>
        <begin position="89"/>
        <end position="108"/>
    </location>
</feature>
<sequence>MSAEEKVYTGKYHSAKMWQIAFFALNNTATNIYLFAMGFVTYYATGIAGLSVLIVSTVLTAMRAFDAVTDPIIGFIVDRTETRFGKFRPIMVLGNIVLAVSFLLMFTLTHELPLAAQLPFFVLIHAIYILGYTMQTTMTRAAQTVLTNNPKQRPLFTIFDSVYNILLFTGGQLFVAAYLVEKYGDFTLGFFAELNTIVVTASAIFTVLAVIAIRSKDQKEFFGLSDFAPKVRFRDYWPILKNNRPIRMLVLAASTDKLAGQVMQQQVAQVMFFGIILGNFALSGTVSMIAIAPSLLITYLGVMYARKRGLKRTLVAASWAGVIAFTTLFVLFYLFDPQEFTLAEFGVLTVVFLALYSVGRGVSTLGPSIVIPMIADVADYETYRTGRYVPGMLGALFSLVDKAVSSLAPAIVGGLVAVIGFRDEFPTVDDTLTDGLLFVGLLAILGIPVLMWLVSIIAMKFYELDSERMEEIQAEIAKTKEEILEGKERREKYGTSVKGEDPEKKE</sequence>
<dbReference type="SUPFAM" id="SSF103473">
    <property type="entry name" value="MFS general substrate transporter"/>
    <property type="match status" value="1"/>
</dbReference>
<dbReference type="GO" id="GO:0008643">
    <property type="term" value="P:carbohydrate transport"/>
    <property type="evidence" value="ECO:0007669"/>
    <property type="project" value="InterPro"/>
</dbReference>
<dbReference type="Gene3D" id="1.20.1250.20">
    <property type="entry name" value="MFS general substrate transporter like domains"/>
    <property type="match status" value="1"/>
</dbReference>
<evidence type="ECO:0000256" key="2">
    <source>
        <dbReference type="SAM" id="Phobius"/>
    </source>
</evidence>
<accession>A0A2P6MJP3</accession>
<dbReference type="EMBL" id="PVNS01000003">
    <property type="protein sequence ID" value="PRO66494.1"/>
    <property type="molecule type" value="Genomic_DNA"/>
</dbReference>
<feature type="transmembrane region" description="Helical" evidence="2">
    <location>
        <begin position="270"/>
        <end position="302"/>
    </location>
</feature>
<dbReference type="GO" id="GO:0005886">
    <property type="term" value="C:plasma membrane"/>
    <property type="evidence" value="ECO:0007669"/>
    <property type="project" value="TreeGrafter"/>
</dbReference>
<keyword evidence="2" id="KW-0812">Transmembrane</keyword>
<feature type="transmembrane region" description="Helical" evidence="2">
    <location>
        <begin position="340"/>
        <end position="358"/>
    </location>
</feature>
<feature type="transmembrane region" description="Helical" evidence="2">
    <location>
        <begin position="32"/>
        <end position="55"/>
    </location>
</feature>
<keyword evidence="4" id="KW-1185">Reference proteome</keyword>
<dbReference type="InterPro" id="IPR036259">
    <property type="entry name" value="MFS_trans_sf"/>
</dbReference>
<evidence type="ECO:0000256" key="1">
    <source>
        <dbReference type="SAM" id="MobiDB-lite"/>
    </source>
</evidence>
<dbReference type="GO" id="GO:0015293">
    <property type="term" value="F:symporter activity"/>
    <property type="evidence" value="ECO:0007669"/>
    <property type="project" value="InterPro"/>
</dbReference>
<feature type="transmembrane region" description="Helical" evidence="2">
    <location>
        <begin position="155"/>
        <end position="180"/>
    </location>
</feature>
<dbReference type="AlphaFoldDB" id="A0A2P6MJP3"/>
<comment type="caution">
    <text evidence="3">The sequence shown here is derived from an EMBL/GenBank/DDBJ whole genome shotgun (WGS) entry which is preliminary data.</text>
</comment>
<feature type="region of interest" description="Disordered" evidence="1">
    <location>
        <begin position="487"/>
        <end position="506"/>
    </location>
</feature>
<evidence type="ECO:0000313" key="3">
    <source>
        <dbReference type="EMBL" id="PRO66494.1"/>
    </source>
</evidence>
<dbReference type="PANTHER" id="PTHR11328">
    <property type="entry name" value="MAJOR FACILITATOR SUPERFAMILY DOMAIN-CONTAINING PROTEIN"/>
    <property type="match status" value="1"/>
</dbReference>